<gene>
    <name evidence="2" type="ORF">A3D65_00530</name>
</gene>
<dbReference type="InterPro" id="IPR051083">
    <property type="entry name" value="GrpII_Intron_Splice-Mob/Def"/>
</dbReference>
<dbReference type="CDD" id="cd01651">
    <property type="entry name" value="RT_G2_intron"/>
    <property type="match status" value="1"/>
</dbReference>
<organism evidence="2 3">
    <name type="scientific">Candidatus Lloydbacteria bacterium RIFCSPHIGHO2_02_FULL_50_13</name>
    <dbReference type="NCBI Taxonomy" id="1798661"/>
    <lineage>
        <taxon>Bacteria</taxon>
        <taxon>Candidatus Lloydiibacteriota</taxon>
    </lineage>
</organism>
<dbReference type="PROSITE" id="PS50878">
    <property type="entry name" value="RT_POL"/>
    <property type="match status" value="1"/>
</dbReference>
<dbReference type="PANTHER" id="PTHR34047:SF8">
    <property type="entry name" value="PROTEIN YKFC"/>
    <property type="match status" value="1"/>
</dbReference>
<evidence type="ECO:0000259" key="1">
    <source>
        <dbReference type="PROSITE" id="PS50878"/>
    </source>
</evidence>
<protein>
    <recommendedName>
        <fullName evidence="1">Reverse transcriptase domain-containing protein</fullName>
    </recommendedName>
</protein>
<evidence type="ECO:0000313" key="2">
    <source>
        <dbReference type="EMBL" id="OGZ09862.1"/>
    </source>
</evidence>
<sequence length="334" mass="38827">MIFHDVISVANLLAAWNEFKKGKCKKRDVALFELHLENNLFQLHRELSEKTYVHGPYRGFYVCDPKRRHVHKASVRDRVLHQALFRILYPVVDKHFIFDSFSSRVGKGTHFGVERLERACRKAGRNWHGPAFALKCDVRKFFDSIDHNILRSLIVKKITDSDLLWLISVLLKSFAKALGRGLPLGNVTSQLFANMYLNELDQFVKHKLKAQYYFRYCDDFVILHSGRTFLENALEEITVFLRQKLLLELHPHKVEIRKLRQGTDFLGYVVLPHALVLRTSTKRRLVRKTEDARLALAEGTITQETFSAIIASYLGVLSHCRNKIMEGKLLRVRS</sequence>
<dbReference type="EMBL" id="MHLL01000015">
    <property type="protein sequence ID" value="OGZ09862.1"/>
    <property type="molecule type" value="Genomic_DNA"/>
</dbReference>
<dbReference type="InterPro" id="IPR043502">
    <property type="entry name" value="DNA/RNA_pol_sf"/>
</dbReference>
<name>A0A1G2D8Q9_9BACT</name>
<evidence type="ECO:0000313" key="3">
    <source>
        <dbReference type="Proteomes" id="UP000177996"/>
    </source>
</evidence>
<dbReference type="Proteomes" id="UP000177996">
    <property type="component" value="Unassembled WGS sequence"/>
</dbReference>
<reference evidence="2 3" key="1">
    <citation type="journal article" date="2016" name="Nat. Commun.">
        <title>Thousands of microbial genomes shed light on interconnected biogeochemical processes in an aquifer system.</title>
        <authorList>
            <person name="Anantharaman K."/>
            <person name="Brown C.T."/>
            <person name="Hug L.A."/>
            <person name="Sharon I."/>
            <person name="Castelle C.J."/>
            <person name="Probst A.J."/>
            <person name="Thomas B.C."/>
            <person name="Singh A."/>
            <person name="Wilkins M.J."/>
            <person name="Karaoz U."/>
            <person name="Brodie E.L."/>
            <person name="Williams K.H."/>
            <person name="Hubbard S.S."/>
            <person name="Banfield J.F."/>
        </authorList>
    </citation>
    <scope>NUCLEOTIDE SEQUENCE [LARGE SCALE GENOMIC DNA]</scope>
</reference>
<feature type="domain" description="Reverse transcriptase" evidence="1">
    <location>
        <begin position="1"/>
        <end position="270"/>
    </location>
</feature>
<dbReference type="PANTHER" id="PTHR34047">
    <property type="entry name" value="NUCLEAR INTRON MATURASE 1, MITOCHONDRIAL-RELATED"/>
    <property type="match status" value="1"/>
</dbReference>
<dbReference type="InterPro" id="IPR000477">
    <property type="entry name" value="RT_dom"/>
</dbReference>
<proteinExistence type="predicted"/>
<dbReference type="AlphaFoldDB" id="A0A1G2D8Q9"/>
<comment type="caution">
    <text evidence="2">The sequence shown here is derived from an EMBL/GenBank/DDBJ whole genome shotgun (WGS) entry which is preliminary data.</text>
</comment>
<dbReference type="SUPFAM" id="SSF56672">
    <property type="entry name" value="DNA/RNA polymerases"/>
    <property type="match status" value="1"/>
</dbReference>
<dbReference type="Pfam" id="PF00078">
    <property type="entry name" value="RVT_1"/>
    <property type="match status" value="1"/>
</dbReference>
<accession>A0A1G2D8Q9</accession>